<protein>
    <submittedName>
        <fullName evidence="1">UvrABC system C</fullName>
    </submittedName>
</protein>
<dbReference type="EMBL" id="JRRC01443406">
    <property type="protein sequence ID" value="KHG06107.1"/>
    <property type="molecule type" value="Genomic_DNA"/>
</dbReference>
<reference evidence="2" key="1">
    <citation type="submission" date="2014-09" db="EMBL/GenBank/DDBJ databases">
        <authorList>
            <person name="Mudge J."/>
            <person name="Ramaraj T."/>
            <person name="Lindquist I.E."/>
            <person name="Bharti A.K."/>
            <person name="Sundararajan A."/>
            <person name="Cameron C.T."/>
            <person name="Woodward J.E."/>
            <person name="May G.D."/>
            <person name="Brubaker C."/>
            <person name="Broadhvest J."/>
            <person name="Wilkins T.A."/>
        </authorList>
    </citation>
    <scope>NUCLEOTIDE SEQUENCE</scope>
    <source>
        <strain evidence="2">cv. AKA8401</strain>
    </source>
</reference>
<accession>A0A0B0N0G6</accession>
<gene>
    <name evidence="1" type="ORF">F383_32652</name>
</gene>
<sequence length="63" mass="7130">MADLQGSIVRKRTLVDEARRLRNCSCEPDPLALFWHVPEASGLCKLGNLRFHEYFSVLGQDLG</sequence>
<dbReference type="AlphaFoldDB" id="A0A0B0N0G6"/>
<evidence type="ECO:0000313" key="1">
    <source>
        <dbReference type="EMBL" id="KHG06107.1"/>
    </source>
</evidence>
<organism evidence="1 2">
    <name type="scientific">Gossypium arboreum</name>
    <name type="common">Tree cotton</name>
    <name type="synonym">Gossypium nanking</name>
    <dbReference type="NCBI Taxonomy" id="29729"/>
    <lineage>
        <taxon>Eukaryota</taxon>
        <taxon>Viridiplantae</taxon>
        <taxon>Streptophyta</taxon>
        <taxon>Embryophyta</taxon>
        <taxon>Tracheophyta</taxon>
        <taxon>Spermatophyta</taxon>
        <taxon>Magnoliopsida</taxon>
        <taxon>eudicotyledons</taxon>
        <taxon>Gunneridae</taxon>
        <taxon>Pentapetalae</taxon>
        <taxon>rosids</taxon>
        <taxon>malvids</taxon>
        <taxon>Malvales</taxon>
        <taxon>Malvaceae</taxon>
        <taxon>Malvoideae</taxon>
        <taxon>Gossypium</taxon>
    </lineage>
</organism>
<proteinExistence type="predicted"/>
<keyword evidence="2" id="KW-1185">Reference proteome</keyword>
<name>A0A0B0N0G6_GOSAR</name>
<dbReference type="Proteomes" id="UP000032142">
    <property type="component" value="Unassembled WGS sequence"/>
</dbReference>
<evidence type="ECO:0000313" key="2">
    <source>
        <dbReference type="Proteomes" id="UP000032142"/>
    </source>
</evidence>
<comment type="caution">
    <text evidence="1">The sequence shown here is derived from an EMBL/GenBank/DDBJ whole genome shotgun (WGS) entry which is preliminary data.</text>
</comment>